<evidence type="ECO:0000256" key="6">
    <source>
        <dbReference type="ARBA" id="ARBA00032162"/>
    </source>
</evidence>
<dbReference type="InterPro" id="IPR015797">
    <property type="entry name" value="NUDIX_hydrolase-like_dom_sf"/>
</dbReference>
<dbReference type="Pfam" id="PF00293">
    <property type="entry name" value="NUDIX"/>
    <property type="match status" value="1"/>
</dbReference>
<name>A0ABV2T6B8_9BACT</name>
<evidence type="ECO:0000259" key="8">
    <source>
        <dbReference type="PROSITE" id="PS51462"/>
    </source>
</evidence>
<evidence type="ECO:0000313" key="10">
    <source>
        <dbReference type="Proteomes" id="UP001549749"/>
    </source>
</evidence>
<dbReference type="PANTHER" id="PTHR11839:SF18">
    <property type="entry name" value="NUDIX HYDROLASE DOMAIN-CONTAINING PROTEIN"/>
    <property type="match status" value="1"/>
</dbReference>
<comment type="caution">
    <text evidence="9">The sequence shown here is derived from an EMBL/GenBank/DDBJ whole genome shotgun (WGS) entry which is preliminary data.</text>
</comment>
<dbReference type="RefSeq" id="WP_354660560.1">
    <property type="nucleotide sequence ID" value="NZ_JBEXAC010000001.1"/>
</dbReference>
<evidence type="ECO:0000256" key="5">
    <source>
        <dbReference type="ARBA" id="ARBA00022801"/>
    </source>
</evidence>
<comment type="catalytic activity">
    <reaction evidence="1">
        <text>GDP-alpha-D-mannose + H2O = alpha-D-mannose 1-phosphate + GMP + 2 H(+)</text>
        <dbReference type="Rhea" id="RHEA:27978"/>
        <dbReference type="ChEBI" id="CHEBI:15377"/>
        <dbReference type="ChEBI" id="CHEBI:15378"/>
        <dbReference type="ChEBI" id="CHEBI:57527"/>
        <dbReference type="ChEBI" id="CHEBI:58115"/>
        <dbReference type="ChEBI" id="CHEBI:58409"/>
    </reaction>
</comment>
<protein>
    <recommendedName>
        <fullName evidence="4">GDP-mannose pyrophosphatase</fullName>
    </recommendedName>
    <alternativeName>
        <fullName evidence="6">GDP-mannose hydrolase</fullName>
    </alternativeName>
    <alternativeName>
        <fullName evidence="7">GDPMK</fullName>
    </alternativeName>
</protein>
<dbReference type="Gene3D" id="3.90.79.10">
    <property type="entry name" value="Nucleoside Triphosphate Pyrophosphohydrolase"/>
    <property type="match status" value="1"/>
</dbReference>
<dbReference type="SUPFAM" id="SSF55811">
    <property type="entry name" value="Nudix"/>
    <property type="match status" value="1"/>
</dbReference>
<dbReference type="PROSITE" id="PS51462">
    <property type="entry name" value="NUDIX"/>
    <property type="match status" value="1"/>
</dbReference>
<dbReference type="Proteomes" id="UP001549749">
    <property type="component" value="Unassembled WGS sequence"/>
</dbReference>
<dbReference type="InterPro" id="IPR000086">
    <property type="entry name" value="NUDIX_hydrolase_dom"/>
</dbReference>
<dbReference type="PANTHER" id="PTHR11839">
    <property type="entry name" value="UDP/ADP-SUGAR PYROPHOSPHATASE"/>
    <property type="match status" value="1"/>
</dbReference>
<comment type="cofactor">
    <cofactor evidence="2">
        <name>Mg(2+)</name>
        <dbReference type="ChEBI" id="CHEBI:18420"/>
    </cofactor>
</comment>
<evidence type="ECO:0000256" key="2">
    <source>
        <dbReference type="ARBA" id="ARBA00001946"/>
    </source>
</evidence>
<comment type="similarity">
    <text evidence="3">Belongs to the Nudix hydrolase family. NudK subfamily.</text>
</comment>
<evidence type="ECO:0000256" key="3">
    <source>
        <dbReference type="ARBA" id="ARBA00007275"/>
    </source>
</evidence>
<accession>A0ABV2T6B8</accession>
<reference evidence="9 10" key="1">
    <citation type="submission" date="2024-06" db="EMBL/GenBank/DDBJ databases">
        <title>Chitinophaga defluvii sp. nov., isolated from municipal sewage.</title>
        <authorList>
            <person name="Zhang L."/>
        </authorList>
    </citation>
    <scope>NUCLEOTIDE SEQUENCE [LARGE SCALE GENOMIC DNA]</scope>
    <source>
        <strain evidence="9 10">H8</strain>
    </source>
</reference>
<dbReference type="EMBL" id="JBEXAC010000001">
    <property type="protein sequence ID" value="MET6997925.1"/>
    <property type="molecule type" value="Genomic_DNA"/>
</dbReference>
<dbReference type="GO" id="GO:0016787">
    <property type="term" value="F:hydrolase activity"/>
    <property type="evidence" value="ECO:0007669"/>
    <property type="project" value="UniProtKB-KW"/>
</dbReference>
<evidence type="ECO:0000256" key="4">
    <source>
        <dbReference type="ARBA" id="ARBA00016377"/>
    </source>
</evidence>
<evidence type="ECO:0000256" key="7">
    <source>
        <dbReference type="ARBA" id="ARBA00032272"/>
    </source>
</evidence>
<feature type="domain" description="Nudix hydrolase" evidence="8">
    <location>
        <begin position="42"/>
        <end position="172"/>
    </location>
</feature>
<evidence type="ECO:0000313" key="9">
    <source>
        <dbReference type="EMBL" id="MET6997925.1"/>
    </source>
</evidence>
<organism evidence="9 10">
    <name type="scientific">Chitinophaga defluvii</name>
    <dbReference type="NCBI Taxonomy" id="3163343"/>
    <lineage>
        <taxon>Bacteria</taxon>
        <taxon>Pseudomonadati</taxon>
        <taxon>Bacteroidota</taxon>
        <taxon>Chitinophagia</taxon>
        <taxon>Chitinophagales</taxon>
        <taxon>Chitinophagaceae</taxon>
        <taxon>Chitinophaga</taxon>
    </lineage>
</organism>
<evidence type="ECO:0000256" key="1">
    <source>
        <dbReference type="ARBA" id="ARBA00000847"/>
    </source>
</evidence>
<gene>
    <name evidence="9" type="ORF">ABR189_11120</name>
</gene>
<sequence>MTALDWKLLDSEYLFKDAWLTARKDRCITPGGKLVDPYYVLEYANWVNAVAITEDGMVVMIRQYRHGYGQTILEVPGGTMDPDDPSPEFAMRRELLEETGYAFDILIPLGSIAPNPASSNNLTYMFLATGGKKIQAQQLDDNEEIEVVLMPLADLKQLLKENKILQSLHANCIFYALLHLKELC</sequence>
<dbReference type="CDD" id="cd03424">
    <property type="entry name" value="NUDIX_ADPRase_Nudt5_UGPPase_Nudt14"/>
    <property type="match status" value="1"/>
</dbReference>
<keyword evidence="10" id="KW-1185">Reference proteome</keyword>
<keyword evidence="5 9" id="KW-0378">Hydrolase</keyword>
<proteinExistence type="inferred from homology"/>